<sequence length="131" mass="13866">MQTFSLKPWQALVILIGISLFVGSFGTCFGTVASSLDVAVRKASAENAELRAVVSQLRAHVSALEQNDQNLATIRSQTTRFDLNELLRASGTTGNGNLVLECAEAGRLLYRFTCGTGGTTTSTFTGVATCT</sequence>
<accession>M1VC49</accession>
<dbReference type="Proteomes" id="UP000007014">
    <property type="component" value="Chromosome 9"/>
</dbReference>
<dbReference type="AlphaFoldDB" id="M1VC49"/>
<dbReference type="Gramene" id="CMI166CT">
    <property type="protein sequence ID" value="CMI166CT"/>
    <property type="gene ID" value="CMI166C"/>
</dbReference>
<feature type="coiled-coil region" evidence="1">
    <location>
        <begin position="40"/>
        <end position="67"/>
    </location>
</feature>
<reference evidence="2 3" key="1">
    <citation type="journal article" date="2004" name="Nature">
        <title>Genome sequence of the ultrasmall unicellular red alga Cyanidioschyzon merolae 10D.</title>
        <authorList>
            <person name="Matsuzaki M."/>
            <person name="Misumi O."/>
            <person name="Shin-i T."/>
            <person name="Maruyama S."/>
            <person name="Takahara M."/>
            <person name="Miyagishima S."/>
            <person name="Mori T."/>
            <person name="Nishida K."/>
            <person name="Yagisawa F."/>
            <person name="Nishida K."/>
            <person name="Yoshida Y."/>
            <person name="Nishimura Y."/>
            <person name="Nakao S."/>
            <person name="Kobayashi T."/>
            <person name="Momoyama Y."/>
            <person name="Higashiyama T."/>
            <person name="Minoda A."/>
            <person name="Sano M."/>
            <person name="Nomoto H."/>
            <person name="Oishi K."/>
            <person name="Hayashi H."/>
            <person name="Ohta F."/>
            <person name="Nishizaka S."/>
            <person name="Haga S."/>
            <person name="Miura S."/>
            <person name="Morishita T."/>
            <person name="Kabeya Y."/>
            <person name="Terasawa K."/>
            <person name="Suzuki Y."/>
            <person name="Ishii Y."/>
            <person name="Asakawa S."/>
            <person name="Takano H."/>
            <person name="Ohta N."/>
            <person name="Kuroiwa H."/>
            <person name="Tanaka K."/>
            <person name="Shimizu N."/>
            <person name="Sugano S."/>
            <person name="Sato N."/>
            <person name="Nozaki H."/>
            <person name="Ogasawara N."/>
            <person name="Kohara Y."/>
            <person name="Kuroiwa T."/>
        </authorList>
    </citation>
    <scope>NUCLEOTIDE SEQUENCE [LARGE SCALE GENOMIC DNA]</scope>
    <source>
        <strain evidence="2 3">10D</strain>
    </source>
</reference>
<evidence type="ECO:0000313" key="2">
    <source>
        <dbReference type="EMBL" id="BAM80047.1"/>
    </source>
</evidence>
<organism evidence="2 3">
    <name type="scientific">Cyanidioschyzon merolae (strain NIES-3377 / 10D)</name>
    <name type="common">Unicellular red alga</name>
    <dbReference type="NCBI Taxonomy" id="280699"/>
    <lineage>
        <taxon>Eukaryota</taxon>
        <taxon>Rhodophyta</taxon>
        <taxon>Bangiophyceae</taxon>
        <taxon>Cyanidiales</taxon>
        <taxon>Cyanidiaceae</taxon>
        <taxon>Cyanidioschyzon</taxon>
    </lineage>
</organism>
<dbReference type="HOGENOM" id="CLU_1930544_0_0_1"/>
<evidence type="ECO:0000256" key="1">
    <source>
        <dbReference type="SAM" id="Coils"/>
    </source>
</evidence>
<dbReference type="OrthoDB" id="10539189at2759"/>
<name>M1VC49_CYAM1</name>
<dbReference type="RefSeq" id="XP_005536333.1">
    <property type="nucleotide sequence ID" value="XM_005536276.1"/>
</dbReference>
<gene>
    <name evidence="2" type="ORF">CYME_CMI166C</name>
</gene>
<reference evidence="2 3" key="2">
    <citation type="journal article" date="2007" name="BMC Biol.">
        <title>A 100%-complete sequence reveals unusually simple genomic features in the hot-spring red alga Cyanidioschyzon merolae.</title>
        <authorList>
            <person name="Nozaki H."/>
            <person name="Takano H."/>
            <person name="Misumi O."/>
            <person name="Terasawa K."/>
            <person name="Matsuzaki M."/>
            <person name="Maruyama S."/>
            <person name="Nishida K."/>
            <person name="Yagisawa F."/>
            <person name="Yoshida Y."/>
            <person name="Fujiwara T."/>
            <person name="Takio S."/>
            <person name="Tamura K."/>
            <person name="Chung S.J."/>
            <person name="Nakamura S."/>
            <person name="Kuroiwa H."/>
            <person name="Tanaka K."/>
            <person name="Sato N."/>
            <person name="Kuroiwa T."/>
        </authorList>
    </citation>
    <scope>NUCLEOTIDE SEQUENCE [LARGE SCALE GENOMIC DNA]</scope>
    <source>
        <strain evidence="2 3">10D</strain>
    </source>
</reference>
<dbReference type="KEGG" id="cme:CYME_CMI166C"/>
<keyword evidence="3" id="KW-1185">Reference proteome</keyword>
<evidence type="ECO:0000313" key="3">
    <source>
        <dbReference type="Proteomes" id="UP000007014"/>
    </source>
</evidence>
<proteinExistence type="predicted"/>
<dbReference type="EMBL" id="AP006491">
    <property type="protein sequence ID" value="BAM80047.1"/>
    <property type="molecule type" value="Genomic_DNA"/>
</dbReference>
<dbReference type="GeneID" id="16993798"/>
<keyword evidence="1" id="KW-0175">Coiled coil</keyword>
<protein>
    <submittedName>
        <fullName evidence="2">Uncharacterized protein</fullName>
    </submittedName>
</protein>